<dbReference type="GO" id="GO:0000184">
    <property type="term" value="P:nuclear-transcribed mRNA catabolic process, nonsense-mediated decay"/>
    <property type="evidence" value="ECO:0007669"/>
    <property type="project" value="UniProtKB-KW"/>
</dbReference>
<feature type="compositionally biased region" description="Low complexity" evidence="13">
    <location>
        <begin position="82"/>
        <end position="91"/>
    </location>
</feature>
<keyword evidence="10" id="KW-0866">Nonsense-mediated mRNA decay</keyword>
<comment type="similarity">
    <text evidence="3">Belongs to the CASC3 family.</text>
</comment>
<gene>
    <name evidence="15" type="ORF">OEA41_006618</name>
</gene>
<organism evidence="15 16">
    <name type="scientific">Lepraria neglecta</name>
    <dbReference type="NCBI Taxonomy" id="209136"/>
    <lineage>
        <taxon>Eukaryota</taxon>
        <taxon>Fungi</taxon>
        <taxon>Dikarya</taxon>
        <taxon>Ascomycota</taxon>
        <taxon>Pezizomycotina</taxon>
        <taxon>Lecanoromycetes</taxon>
        <taxon>OSLEUM clade</taxon>
        <taxon>Lecanoromycetidae</taxon>
        <taxon>Lecanorales</taxon>
        <taxon>Lecanorineae</taxon>
        <taxon>Stereocaulaceae</taxon>
        <taxon>Lepraria</taxon>
    </lineage>
</organism>
<name>A0AAE0DKN6_9LECA</name>
<keyword evidence="5" id="KW-0963">Cytoplasm</keyword>
<dbReference type="InterPro" id="IPR018545">
    <property type="entry name" value="Btz_dom"/>
</dbReference>
<dbReference type="GO" id="GO:0008380">
    <property type="term" value="P:RNA splicing"/>
    <property type="evidence" value="ECO:0007669"/>
    <property type="project" value="UniProtKB-KW"/>
</dbReference>
<feature type="compositionally biased region" description="Polar residues" evidence="13">
    <location>
        <begin position="432"/>
        <end position="454"/>
    </location>
</feature>
<evidence type="ECO:0000256" key="7">
    <source>
        <dbReference type="ARBA" id="ARBA00022816"/>
    </source>
</evidence>
<evidence type="ECO:0000256" key="1">
    <source>
        <dbReference type="ARBA" id="ARBA00004123"/>
    </source>
</evidence>
<reference evidence="15" key="1">
    <citation type="submission" date="2022-11" db="EMBL/GenBank/DDBJ databases">
        <title>Chromosomal genome sequence assembly and mating type (MAT) locus characterization of the leprose asexual lichenized fungus Lepraria neglecta (Nyl.) Erichsen.</title>
        <authorList>
            <person name="Allen J.L."/>
            <person name="Pfeffer B."/>
        </authorList>
    </citation>
    <scope>NUCLEOTIDE SEQUENCE</scope>
    <source>
        <strain evidence="15">Allen 5258</strain>
    </source>
</reference>
<feature type="compositionally biased region" description="Polar residues" evidence="13">
    <location>
        <begin position="132"/>
        <end position="142"/>
    </location>
</feature>
<dbReference type="PANTHER" id="PTHR46837">
    <property type="entry name" value="PROTEIN MLN51 HOMOLOG"/>
    <property type="match status" value="1"/>
</dbReference>
<proteinExistence type="inferred from homology"/>
<dbReference type="PANTHER" id="PTHR46837:SF5">
    <property type="entry name" value="PROTEIN MLN51 HOMOLOG"/>
    <property type="match status" value="1"/>
</dbReference>
<feature type="compositionally biased region" description="Acidic residues" evidence="13">
    <location>
        <begin position="44"/>
        <end position="55"/>
    </location>
</feature>
<evidence type="ECO:0000256" key="6">
    <source>
        <dbReference type="ARBA" id="ARBA00022664"/>
    </source>
</evidence>
<feature type="compositionally biased region" description="Basic residues" evidence="13">
    <location>
        <begin position="1"/>
        <end position="15"/>
    </location>
</feature>
<feature type="compositionally biased region" description="Basic and acidic residues" evidence="13">
    <location>
        <begin position="152"/>
        <end position="170"/>
    </location>
</feature>
<dbReference type="EMBL" id="JASNWA010000007">
    <property type="protein sequence ID" value="KAK3173289.1"/>
    <property type="molecule type" value="Genomic_DNA"/>
</dbReference>
<feature type="region of interest" description="Disordered" evidence="13">
    <location>
        <begin position="1"/>
        <end position="227"/>
    </location>
</feature>
<comment type="subcellular location">
    <subcellularLocation>
        <location evidence="2">Cytoplasm</location>
    </subcellularLocation>
    <subcellularLocation>
        <location evidence="1">Nucleus</location>
    </subcellularLocation>
</comment>
<keyword evidence="11" id="KW-0508">mRNA splicing</keyword>
<keyword evidence="7" id="KW-0509">mRNA transport</keyword>
<evidence type="ECO:0000256" key="10">
    <source>
        <dbReference type="ARBA" id="ARBA00023161"/>
    </source>
</evidence>
<evidence type="ECO:0000256" key="11">
    <source>
        <dbReference type="ARBA" id="ARBA00023187"/>
    </source>
</evidence>
<dbReference type="SMART" id="SM01044">
    <property type="entry name" value="Btz"/>
    <property type="match status" value="1"/>
</dbReference>
<evidence type="ECO:0000259" key="14">
    <source>
        <dbReference type="SMART" id="SM01044"/>
    </source>
</evidence>
<evidence type="ECO:0000256" key="13">
    <source>
        <dbReference type="SAM" id="MobiDB-lite"/>
    </source>
</evidence>
<keyword evidence="9" id="KW-0694">RNA-binding</keyword>
<keyword evidence="12" id="KW-0539">Nucleus</keyword>
<comment type="caution">
    <text evidence="15">The sequence shown here is derived from an EMBL/GenBank/DDBJ whole genome shotgun (WGS) entry which is preliminary data.</text>
</comment>
<evidence type="ECO:0000256" key="2">
    <source>
        <dbReference type="ARBA" id="ARBA00004496"/>
    </source>
</evidence>
<feature type="region of interest" description="Disordered" evidence="13">
    <location>
        <begin position="430"/>
        <end position="465"/>
    </location>
</feature>
<feature type="domain" description="Btz" evidence="14">
    <location>
        <begin position="127"/>
        <end position="260"/>
    </location>
</feature>
<feature type="compositionally biased region" description="Acidic residues" evidence="13">
    <location>
        <begin position="19"/>
        <end position="36"/>
    </location>
</feature>
<dbReference type="Pfam" id="PF09405">
    <property type="entry name" value="Btz"/>
    <property type="match status" value="1"/>
</dbReference>
<dbReference type="GO" id="GO:0035145">
    <property type="term" value="C:exon-exon junction complex"/>
    <property type="evidence" value="ECO:0007669"/>
    <property type="project" value="InterPro"/>
</dbReference>
<dbReference type="AlphaFoldDB" id="A0AAE0DKN6"/>
<evidence type="ECO:0000256" key="12">
    <source>
        <dbReference type="ARBA" id="ARBA00023242"/>
    </source>
</evidence>
<dbReference type="GO" id="GO:0003729">
    <property type="term" value="F:mRNA binding"/>
    <property type="evidence" value="ECO:0007669"/>
    <property type="project" value="InterPro"/>
</dbReference>
<evidence type="ECO:0000313" key="16">
    <source>
        <dbReference type="Proteomes" id="UP001276659"/>
    </source>
</evidence>
<evidence type="ECO:0000256" key="3">
    <source>
        <dbReference type="ARBA" id="ARBA00009548"/>
    </source>
</evidence>
<feature type="region of interest" description="Disordered" evidence="13">
    <location>
        <begin position="243"/>
        <end position="277"/>
    </location>
</feature>
<accession>A0AAE0DKN6</accession>
<feature type="region of interest" description="Disordered" evidence="13">
    <location>
        <begin position="520"/>
        <end position="547"/>
    </location>
</feature>
<dbReference type="Proteomes" id="UP001276659">
    <property type="component" value="Unassembled WGS sequence"/>
</dbReference>
<sequence>MGAPRRPKNLIKSRRRVEDDGEEEGSVAAGVEEDSLSEGSGMSDAEDDADAEGSDGSDTGSLALPATSTGAVANGHGEKSSDSGPQSSAASTKPPLPATMGDTEAMMNGLKVSGEVEDEGTNFEDLGKPPELQSSQDVQTLEPTEAMTVDSIGERRRREHEEYKKKRDADPAFVPNRGGFFMHEHRSAAPGQNGFRPFGRGRGRGRGAMGPFPPSGHTQPLGPADAPWAHDLHETVAQPDIHTAAEQGPPLGPSLQNQQNPIAPSAKPQPPNRSFSRTTRIGNAQIRVLLGGMSDPIVFSAVPVNQHTRLPHHRPPLRRDKPVRISLPDNPIRYIFPSMERSFIFIPRALRPNQQGFSRIRGRGSFSGGYSAFGGLSSRRTSAYAGSAYSPSVALSRRSSLVREVSAEGVVSPTGATIPRAAPVVRLPPASEQMQPSGTQSMVGPTAPTVNLPQPSAYPLPQKPTFRENRPAALTMHHPKPERTLQVADIDSPATLEFNPPQQQQQLPFHQQVPSQIADYSSNPVQYPHSRHPSHPSQASGGTPLPQIPERAIHAQPFQPYPYQHPQGFYPQFPPPMYYYPPPDQATGAPSAAAPAFVPGQPYHYPTPLAPAPQLQTEPTTQAGMVAHESNGMIYYYDPSQLTPAQNTQAYAPTGYPMPPPGGVVGMGGMMTPPVYYPPPGAYYPPQ</sequence>
<evidence type="ECO:0000256" key="5">
    <source>
        <dbReference type="ARBA" id="ARBA00022490"/>
    </source>
</evidence>
<protein>
    <recommendedName>
        <fullName evidence="14">Btz domain-containing protein</fullName>
    </recommendedName>
</protein>
<keyword evidence="16" id="KW-1185">Reference proteome</keyword>
<keyword evidence="8" id="KW-0810">Translation regulation</keyword>
<evidence type="ECO:0000256" key="9">
    <source>
        <dbReference type="ARBA" id="ARBA00022884"/>
    </source>
</evidence>
<dbReference type="GO" id="GO:0006397">
    <property type="term" value="P:mRNA processing"/>
    <property type="evidence" value="ECO:0007669"/>
    <property type="project" value="UniProtKB-KW"/>
</dbReference>
<dbReference type="GO" id="GO:0051028">
    <property type="term" value="P:mRNA transport"/>
    <property type="evidence" value="ECO:0007669"/>
    <property type="project" value="UniProtKB-KW"/>
</dbReference>
<evidence type="ECO:0000256" key="8">
    <source>
        <dbReference type="ARBA" id="ARBA00022845"/>
    </source>
</evidence>
<dbReference type="GO" id="GO:0006417">
    <property type="term" value="P:regulation of translation"/>
    <property type="evidence" value="ECO:0007669"/>
    <property type="project" value="UniProtKB-KW"/>
</dbReference>
<keyword evidence="4" id="KW-0813">Transport</keyword>
<dbReference type="InterPro" id="IPR044796">
    <property type="entry name" value="MLN51_plant"/>
</dbReference>
<dbReference type="GO" id="GO:0005737">
    <property type="term" value="C:cytoplasm"/>
    <property type="evidence" value="ECO:0007669"/>
    <property type="project" value="UniProtKB-SubCell"/>
</dbReference>
<keyword evidence="6" id="KW-0507">mRNA processing</keyword>
<evidence type="ECO:0000313" key="15">
    <source>
        <dbReference type="EMBL" id="KAK3173289.1"/>
    </source>
</evidence>
<evidence type="ECO:0000256" key="4">
    <source>
        <dbReference type="ARBA" id="ARBA00022448"/>
    </source>
</evidence>